<dbReference type="GO" id="GO:0015140">
    <property type="term" value="F:malate transmembrane transporter activity"/>
    <property type="evidence" value="ECO:0007669"/>
    <property type="project" value="UniProtKB-ARBA"/>
</dbReference>
<name>A0A830HI69_9CHLO</name>
<keyword evidence="6 8" id="KW-0472">Membrane</keyword>
<feature type="transmembrane region" description="Helical" evidence="8">
    <location>
        <begin position="419"/>
        <end position="443"/>
    </location>
</feature>
<feature type="transmembrane region" description="Helical" evidence="8">
    <location>
        <begin position="483"/>
        <end position="505"/>
    </location>
</feature>
<feature type="transmembrane region" description="Helical" evidence="8">
    <location>
        <begin position="172"/>
        <end position="194"/>
    </location>
</feature>
<keyword evidence="4" id="KW-1001">Plastid inner membrane</keyword>
<evidence type="ECO:0000256" key="1">
    <source>
        <dbReference type="ARBA" id="ARBA00004478"/>
    </source>
</evidence>
<feature type="transmembrane region" description="Helical" evidence="8">
    <location>
        <begin position="455"/>
        <end position="476"/>
    </location>
</feature>
<dbReference type="PANTHER" id="PTHR42826">
    <property type="entry name" value="DICARBOXYLATE TRANSPORTER 2.1, CHLOROPLASTIC"/>
    <property type="match status" value="1"/>
</dbReference>
<dbReference type="Pfam" id="PF00939">
    <property type="entry name" value="Na_sulph_symp"/>
    <property type="match status" value="1"/>
</dbReference>
<dbReference type="OrthoDB" id="1695362at2759"/>
<dbReference type="AlphaFoldDB" id="A0A830HI69"/>
<keyword evidence="4" id="KW-0934">Plastid</keyword>
<feature type="transmembrane region" description="Helical" evidence="8">
    <location>
        <begin position="130"/>
        <end position="152"/>
    </location>
</feature>
<evidence type="ECO:0000256" key="6">
    <source>
        <dbReference type="ARBA" id="ARBA00023136"/>
    </source>
</evidence>
<feature type="transmembrane region" description="Helical" evidence="8">
    <location>
        <begin position="365"/>
        <end position="384"/>
    </location>
</feature>
<feature type="transmembrane region" description="Helical" evidence="8">
    <location>
        <begin position="215"/>
        <end position="233"/>
    </location>
</feature>
<feature type="transmembrane region" description="Helical" evidence="8">
    <location>
        <begin position="390"/>
        <end position="407"/>
    </location>
</feature>
<keyword evidence="10" id="KW-1185">Reference proteome</keyword>
<comment type="similarity">
    <text evidence="2">Belongs to the SLC13A/DASS transporter (TC 2.A.47) family. DIT1 subfamily.</text>
</comment>
<organism evidence="9 10">
    <name type="scientific">Pycnococcus provasolii</name>
    <dbReference type="NCBI Taxonomy" id="41880"/>
    <lineage>
        <taxon>Eukaryota</taxon>
        <taxon>Viridiplantae</taxon>
        <taxon>Chlorophyta</taxon>
        <taxon>Pseudoscourfieldiophyceae</taxon>
        <taxon>Pseudoscourfieldiales</taxon>
        <taxon>Pycnococcaceae</taxon>
        <taxon>Pycnococcus</taxon>
    </lineage>
</organism>
<protein>
    <recommendedName>
        <fullName evidence="11">2-oxoglutarate/malate translocator</fullName>
    </recommendedName>
</protein>
<feature type="compositionally biased region" description="Low complexity" evidence="7">
    <location>
        <begin position="16"/>
        <end position="32"/>
    </location>
</feature>
<sequence>MLAATCKLPSRAPKQARATTASRARLAPRSTTTPPPRTLTTHLAANGETTPHAHTRDRRAAKRQQNDQGGVPTSSTALSASKHAVVAAAAAEKPSLTPIKLVPAAASIALGLAIRFLLPIPAGVTGQAWSLLSIFVGTIAGIVLNPLPVGAWSMCSVTLALVTKTLTFQQAFSAFTLDVVWLIVSVFFIARAFVKTGLGNRVGFMFARFFGKTTLGLGYALTAAEAIVAPGLPSTAARHGGVMLPVILSLSKACGSDPAKGTEKKMGAYLIQNSLQCCNLTSGIFLTGAAQNLLCARLAEAAGAVGITFGSWLLASCVPGFLALVLTPYVLFKIYPPEVTETPDAPTMAAAKLEEMGPATSGEKITLGVVASLLFLWIFGPGLLGVSAPVTALLGLSALLCSGVISWQDCLQEKGAWDTLLWFSALVGMSAQLETFGIISWLANNVSTMLAGASMSWPMAFTVLHVAYFAIHYLFASQTAHVGALYAAFLAMMVGSGVPVLIAALTLSFSTNLFGAITHYASAQGVVYYGAGYIDLPTWWKVGGIMALFQYGVMFGVGAFWWKAIGLM</sequence>
<keyword evidence="3 8" id="KW-0812">Transmembrane</keyword>
<accession>A0A830HI69</accession>
<comment type="subcellular location">
    <subcellularLocation>
        <location evidence="1">Plastid</location>
        <location evidence="1">Chloroplast inner membrane</location>
        <topology evidence="1">Multi-pass membrane protein</topology>
    </subcellularLocation>
</comment>
<evidence type="ECO:0000313" key="9">
    <source>
        <dbReference type="EMBL" id="GHP05311.1"/>
    </source>
</evidence>
<keyword evidence="5 8" id="KW-1133">Transmembrane helix</keyword>
<gene>
    <name evidence="9" type="ORF">PPROV_000406300</name>
</gene>
<feature type="compositionally biased region" description="Polar residues" evidence="7">
    <location>
        <begin position="66"/>
        <end position="77"/>
    </location>
</feature>
<comment type="caution">
    <text evidence="9">The sequence shown here is derived from an EMBL/GenBank/DDBJ whole genome shotgun (WGS) entry which is preliminary data.</text>
</comment>
<evidence type="ECO:0000256" key="5">
    <source>
        <dbReference type="ARBA" id="ARBA00022989"/>
    </source>
</evidence>
<dbReference type="NCBIfam" id="TIGR00785">
    <property type="entry name" value="dass"/>
    <property type="match status" value="1"/>
</dbReference>
<dbReference type="GO" id="GO:0009706">
    <property type="term" value="C:chloroplast inner membrane"/>
    <property type="evidence" value="ECO:0007669"/>
    <property type="project" value="UniProtKB-SubCell"/>
</dbReference>
<feature type="transmembrane region" description="Helical" evidence="8">
    <location>
        <begin position="539"/>
        <end position="562"/>
    </location>
</feature>
<dbReference type="EMBL" id="BNJQ01000010">
    <property type="protein sequence ID" value="GHP05311.1"/>
    <property type="molecule type" value="Genomic_DNA"/>
</dbReference>
<dbReference type="InterPro" id="IPR001898">
    <property type="entry name" value="SLC13A/DASS"/>
</dbReference>
<dbReference type="Proteomes" id="UP000660262">
    <property type="component" value="Unassembled WGS sequence"/>
</dbReference>
<reference evidence="9" key="1">
    <citation type="submission" date="2020-10" db="EMBL/GenBank/DDBJ databases">
        <title>Unveiling of a novel bifunctional photoreceptor, Dualchrome1, isolated from a cosmopolitan green alga.</title>
        <authorList>
            <person name="Suzuki S."/>
            <person name="Kawachi M."/>
        </authorList>
    </citation>
    <scope>NUCLEOTIDE SEQUENCE</scope>
    <source>
        <strain evidence="9">NIES 2893</strain>
    </source>
</reference>
<evidence type="ECO:0000256" key="2">
    <source>
        <dbReference type="ARBA" id="ARBA00007349"/>
    </source>
</evidence>
<evidence type="ECO:0000256" key="7">
    <source>
        <dbReference type="SAM" id="MobiDB-lite"/>
    </source>
</evidence>
<evidence type="ECO:0000256" key="4">
    <source>
        <dbReference type="ARBA" id="ARBA00022780"/>
    </source>
</evidence>
<evidence type="ECO:0008006" key="11">
    <source>
        <dbReference type="Google" id="ProtNLM"/>
    </source>
</evidence>
<dbReference type="InterPro" id="IPR030676">
    <property type="entry name" value="CitT-rel"/>
</dbReference>
<evidence type="ECO:0000313" key="10">
    <source>
        <dbReference type="Proteomes" id="UP000660262"/>
    </source>
</evidence>
<feature type="transmembrane region" description="Helical" evidence="8">
    <location>
        <begin position="312"/>
        <end position="332"/>
    </location>
</feature>
<proteinExistence type="inferred from homology"/>
<evidence type="ECO:0000256" key="3">
    <source>
        <dbReference type="ARBA" id="ARBA00022692"/>
    </source>
</evidence>
<feature type="region of interest" description="Disordered" evidence="7">
    <location>
        <begin position="1"/>
        <end position="77"/>
    </location>
</feature>
<feature type="transmembrane region" description="Helical" evidence="8">
    <location>
        <begin position="101"/>
        <end position="118"/>
    </location>
</feature>
<feature type="compositionally biased region" description="Basic residues" evidence="7">
    <location>
        <begin position="53"/>
        <end position="62"/>
    </location>
</feature>
<evidence type="ECO:0000256" key="8">
    <source>
        <dbReference type="SAM" id="Phobius"/>
    </source>
</evidence>